<evidence type="ECO:0000256" key="6">
    <source>
        <dbReference type="SAM" id="MobiDB-lite"/>
    </source>
</evidence>
<dbReference type="Pfam" id="PF23456">
    <property type="entry name" value="CSDE1"/>
    <property type="match status" value="1"/>
</dbReference>
<comment type="caution">
    <text evidence="9">The sequence shown here is derived from an EMBL/GenBank/DDBJ whole genome shotgun (WGS) entry which is preliminary data.</text>
</comment>
<dbReference type="SUPFAM" id="SSF50249">
    <property type="entry name" value="Nucleic acid-binding proteins"/>
    <property type="match status" value="1"/>
</dbReference>
<dbReference type="InterPro" id="IPR012340">
    <property type="entry name" value="NA-bd_OB-fold"/>
</dbReference>
<evidence type="ECO:0000256" key="2">
    <source>
        <dbReference type="ARBA" id="ARBA00022490"/>
    </source>
</evidence>
<evidence type="ECO:0000259" key="7">
    <source>
        <dbReference type="PROSITE" id="PS51857"/>
    </source>
</evidence>
<dbReference type="InterPro" id="IPR024642">
    <property type="entry name" value="SUZ-C"/>
</dbReference>
<gene>
    <name evidence="9" type="ORF">CLODIP_2_CD07168</name>
</gene>
<dbReference type="GO" id="GO:0005737">
    <property type="term" value="C:cytoplasm"/>
    <property type="evidence" value="ECO:0007669"/>
    <property type="project" value="UniProtKB-SubCell"/>
</dbReference>
<feature type="domain" description="SUZ-C" evidence="8">
    <location>
        <begin position="203"/>
        <end position="244"/>
    </location>
</feature>
<evidence type="ECO:0008006" key="11">
    <source>
        <dbReference type="Google" id="ProtNLM"/>
    </source>
</evidence>
<dbReference type="PANTHER" id="PTHR12913:SF1">
    <property type="entry name" value="COLD SHOCK DOMAIN-CONTAINING PROTEIN E1"/>
    <property type="match status" value="1"/>
</dbReference>
<dbReference type="GO" id="GO:0003723">
    <property type="term" value="F:RNA binding"/>
    <property type="evidence" value="ECO:0007669"/>
    <property type="project" value="UniProtKB-KW"/>
</dbReference>
<feature type="domain" description="CSD" evidence="7">
    <location>
        <begin position="134"/>
        <end position="198"/>
    </location>
</feature>
<feature type="region of interest" description="Disordered" evidence="6">
    <location>
        <begin position="226"/>
        <end position="265"/>
    </location>
</feature>
<evidence type="ECO:0000256" key="3">
    <source>
        <dbReference type="ARBA" id="ARBA00022737"/>
    </source>
</evidence>
<protein>
    <recommendedName>
        <fullName evidence="11">CSD domain-containing protein</fullName>
    </recommendedName>
</protein>
<dbReference type="EMBL" id="CADEPI010000329">
    <property type="protein sequence ID" value="CAB3383909.1"/>
    <property type="molecule type" value="Genomic_DNA"/>
</dbReference>
<reference evidence="9 10" key="1">
    <citation type="submission" date="2020-04" db="EMBL/GenBank/DDBJ databases">
        <authorList>
            <person name="Alioto T."/>
            <person name="Alioto T."/>
            <person name="Gomez Garrido J."/>
        </authorList>
    </citation>
    <scope>NUCLEOTIDE SEQUENCE [LARGE SCALE GENOMIC DNA]</scope>
</reference>
<dbReference type="PROSITE" id="PS51857">
    <property type="entry name" value="CSD_2"/>
    <property type="match status" value="1"/>
</dbReference>
<organism evidence="9 10">
    <name type="scientific">Cloeon dipterum</name>
    <dbReference type="NCBI Taxonomy" id="197152"/>
    <lineage>
        <taxon>Eukaryota</taxon>
        <taxon>Metazoa</taxon>
        <taxon>Ecdysozoa</taxon>
        <taxon>Arthropoda</taxon>
        <taxon>Hexapoda</taxon>
        <taxon>Insecta</taxon>
        <taxon>Pterygota</taxon>
        <taxon>Palaeoptera</taxon>
        <taxon>Ephemeroptera</taxon>
        <taxon>Pisciforma</taxon>
        <taxon>Baetidae</taxon>
        <taxon>Cloeon</taxon>
    </lineage>
</organism>
<keyword evidence="4" id="KW-0694">RNA-binding</keyword>
<evidence type="ECO:0000256" key="4">
    <source>
        <dbReference type="ARBA" id="ARBA00022884"/>
    </source>
</evidence>
<evidence type="ECO:0000313" key="10">
    <source>
        <dbReference type="Proteomes" id="UP000494165"/>
    </source>
</evidence>
<dbReference type="Pfam" id="PF00313">
    <property type="entry name" value="CSD"/>
    <property type="match status" value="1"/>
</dbReference>
<sequence>MDPLFKTRPNDPEVGAVEFTSGRAQLTFIGFACVCRRECVLAKGTIVVAEIEPDVRNGKVVRSLRAANPEQAEYAGLVREVLDEEDSEETVGSEFEFGISSLQNKRELLQNGDAVTFQVDADNRATNIVAVRKKLRAVVDTMKGQFGFLNHEMEDGKKLFFRTSEVAENVTLQPGDTVEFVLVTNQRTGKSSACSLVRVADARRPERMMSKLRSISLDEAGPKVVTIRQPKGPDASSKGFSSEARTPRKPGFVPIIEEEKIEEVK</sequence>
<keyword evidence="10" id="KW-1185">Reference proteome</keyword>
<dbReference type="OrthoDB" id="74319at2759"/>
<evidence type="ECO:0000256" key="5">
    <source>
        <dbReference type="ARBA" id="ARBA00044751"/>
    </source>
</evidence>
<comment type="subcellular location">
    <subcellularLocation>
        <location evidence="1">Cytoplasm</location>
    </subcellularLocation>
</comment>
<evidence type="ECO:0000259" key="8">
    <source>
        <dbReference type="PROSITE" id="PS51938"/>
    </source>
</evidence>
<accession>A0A8S1DN90</accession>
<dbReference type="InterPro" id="IPR002059">
    <property type="entry name" value="CSP_DNA-bd"/>
</dbReference>
<dbReference type="Gene3D" id="2.40.50.140">
    <property type="entry name" value="Nucleic acid-binding proteins"/>
    <property type="match status" value="1"/>
</dbReference>
<dbReference type="InterPro" id="IPR056400">
    <property type="entry name" value="CSDE1"/>
</dbReference>
<keyword evidence="2" id="KW-0963">Cytoplasm</keyword>
<dbReference type="PROSITE" id="PS51938">
    <property type="entry name" value="SUZ_C"/>
    <property type="match status" value="1"/>
</dbReference>
<evidence type="ECO:0000256" key="1">
    <source>
        <dbReference type="ARBA" id="ARBA00004496"/>
    </source>
</evidence>
<name>A0A8S1DN90_9INSE</name>
<dbReference type="InterPro" id="IPR011129">
    <property type="entry name" value="CSD"/>
</dbReference>
<comment type="similarity">
    <text evidence="5">Belongs to the UNR family.</text>
</comment>
<dbReference type="PANTHER" id="PTHR12913">
    <property type="entry name" value="UNR PROTEIN N-RAS UPSTREAM GENE PROTEIN"/>
    <property type="match status" value="1"/>
</dbReference>
<proteinExistence type="inferred from homology"/>
<dbReference type="AlphaFoldDB" id="A0A8S1DN90"/>
<dbReference type="Proteomes" id="UP000494165">
    <property type="component" value="Unassembled WGS sequence"/>
</dbReference>
<evidence type="ECO:0000313" key="9">
    <source>
        <dbReference type="EMBL" id="CAB3383909.1"/>
    </source>
</evidence>
<dbReference type="SMART" id="SM00357">
    <property type="entry name" value="CSP"/>
    <property type="match status" value="1"/>
</dbReference>
<keyword evidence="3" id="KW-0677">Repeat</keyword>